<dbReference type="CDD" id="cd00291">
    <property type="entry name" value="SirA_YedF_YeeD"/>
    <property type="match status" value="1"/>
</dbReference>
<dbReference type="Proteomes" id="UP001166251">
    <property type="component" value="Unassembled WGS sequence"/>
</dbReference>
<reference evidence="2" key="1">
    <citation type="submission" date="2021-07" db="EMBL/GenBank/DDBJ databases">
        <title>Neiella marina sp. nov., isolated from the intestinal content of sea cucumber Apostichopus japonicus.</title>
        <authorList>
            <person name="Bai X."/>
        </authorList>
    </citation>
    <scope>NUCLEOTIDE SEQUENCE</scope>
    <source>
        <strain evidence="2">126</strain>
    </source>
</reference>
<dbReference type="Pfam" id="PF01206">
    <property type="entry name" value="TusA"/>
    <property type="match status" value="1"/>
</dbReference>
<feature type="domain" description="UPF0033" evidence="1">
    <location>
        <begin position="3"/>
        <end position="43"/>
    </location>
</feature>
<sequence length="61" mass="6902">MAFVKCKQALLTLEPGQSLEVRMKDPDSVKDILGWCRSQSIEANVLHTSHWISMAFLCHSN</sequence>
<dbReference type="SUPFAM" id="SSF64307">
    <property type="entry name" value="SirA-like"/>
    <property type="match status" value="1"/>
</dbReference>
<evidence type="ECO:0000313" key="2">
    <source>
        <dbReference type="EMBL" id="MBW8192198.1"/>
    </source>
</evidence>
<gene>
    <name evidence="2" type="ORF">K0504_14270</name>
</gene>
<proteinExistence type="predicted"/>
<evidence type="ECO:0000259" key="1">
    <source>
        <dbReference type="Pfam" id="PF01206"/>
    </source>
</evidence>
<dbReference type="EMBL" id="JAHZSS010000019">
    <property type="protein sequence ID" value="MBW8192198.1"/>
    <property type="molecule type" value="Genomic_DNA"/>
</dbReference>
<dbReference type="InterPro" id="IPR036868">
    <property type="entry name" value="TusA-like_sf"/>
</dbReference>
<accession>A0ABS7EIL8</accession>
<dbReference type="InterPro" id="IPR001455">
    <property type="entry name" value="TusA-like"/>
</dbReference>
<keyword evidence="3" id="KW-1185">Reference proteome</keyword>
<dbReference type="Gene3D" id="3.30.110.40">
    <property type="entry name" value="TusA-like domain"/>
    <property type="match status" value="1"/>
</dbReference>
<protein>
    <submittedName>
        <fullName evidence="2">Sulfurtransferase TusA family protein</fullName>
    </submittedName>
</protein>
<comment type="caution">
    <text evidence="2">The sequence shown here is derived from an EMBL/GenBank/DDBJ whole genome shotgun (WGS) entry which is preliminary data.</text>
</comment>
<organism evidence="2 3">
    <name type="scientific">Neiella holothuriorum</name>
    <dbReference type="NCBI Taxonomy" id="2870530"/>
    <lineage>
        <taxon>Bacteria</taxon>
        <taxon>Pseudomonadati</taxon>
        <taxon>Pseudomonadota</taxon>
        <taxon>Gammaproteobacteria</taxon>
        <taxon>Alteromonadales</taxon>
        <taxon>Echinimonadaceae</taxon>
        <taxon>Neiella</taxon>
    </lineage>
</organism>
<name>A0ABS7EIL8_9GAMM</name>
<evidence type="ECO:0000313" key="3">
    <source>
        <dbReference type="Proteomes" id="UP001166251"/>
    </source>
</evidence>